<feature type="non-terminal residue" evidence="2">
    <location>
        <position position="1"/>
    </location>
</feature>
<evidence type="ECO:0000313" key="3">
    <source>
        <dbReference type="Proteomes" id="UP000053263"/>
    </source>
</evidence>
<organism evidence="2 3">
    <name type="scientific">Plicaturopsis crispa FD-325 SS-3</name>
    <dbReference type="NCBI Taxonomy" id="944288"/>
    <lineage>
        <taxon>Eukaryota</taxon>
        <taxon>Fungi</taxon>
        <taxon>Dikarya</taxon>
        <taxon>Basidiomycota</taxon>
        <taxon>Agaricomycotina</taxon>
        <taxon>Agaricomycetes</taxon>
        <taxon>Agaricomycetidae</taxon>
        <taxon>Amylocorticiales</taxon>
        <taxon>Amylocorticiaceae</taxon>
        <taxon>Plicatura</taxon>
        <taxon>Plicaturopsis crispa</taxon>
    </lineage>
</organism>
<evidence type="ECO:0000313" key="2">
    <source>
        <dbReference type="EMBL" id="KII83578.1"/>
    </source>
</evidence>
<dbReference type="AlphaFoldDB" id="A0A0C9T635"/>
<reference evidence="2 3" key="1">
    <citation type="submission" date="2014-06" db="EMBL/GenBank/DDBJ databases">
        <title>Evolutionary Origins and Diversification of the Mycorrhizal Mutualists.</title>
        <authorList>
            <consortium name="DOE Joint Genome Institute"/>
            <consortium name="Mycorrhizal Genomics Consortium"/>
            <person name="Kohler A."/>
            <person name="Kuo A."/>
            <person name="Nagy L.G."/>
            <person name="Floudas D."/>
            <person name="Copeland A."/>
            <person name="Barry K.W."/>
            <person name="Cichocki N."/>
            <person name="Veneault-Fourrey C."/>
            <person name="LaButti K."/>
            <person name="Lindquist E.A."/>
            <person name="Lipzen A."/>
            <person name="Lundell T."/>
            <person name="Morin E."/>
            <person name="Murat C."/>
            <person name="Riley R."/>
            <person name="Ohm R."/>
            <person name="Sun H."/>
            <person name="Tunlid A."/>
            <person name="Henrissat B."/>
            <person name="Grigoriev I.V."/>
            <person name="Hibbett D.S."/>
            <person name="Martin F."/>
        </authorList>
    </citation>
    <scope>NUCLEOTIDE SEQUENCE [LARGE SCALE GENOMIC DNA]</scope>
    <source>
        <strain evidence="2 3">FD-325 SS-3</strain>
    </source>
</reference>
<accession>A0A0C9T635</accession>
<feature type="compositionally biased region" description="Low complexity" evidence="1">
    <location>
        <begin position="16"/>
        <end position="30"/>
    </location>
</feature>
<protein>
    <submittedName>
        <fullName evidence="2">Uncharacterized protein</fullName>
    </submittedName>
</protein>
<sequence>DPTKPPSTLSTHLHARATAAPAQPPSASHSAPRRRQYDTAALTALAHQPPHAASVSHSAGIRPARQRLCQRTAHPLRECHPRTRRTTTTRDDKKQRDGRAAGGDGGGRHGVHDGEHGRARHGTTSGSARTAGACAAASPARVVVVLSRPTLYADGVSAVAVAVAPSFQ</sequence>
<dbReference type="HOGENOM" id="CLU_1590402_0_0_1"/>
<keyword evidence="3" id="KW-1185">Reference proteome</keyword>
<feature type="compositionally biased region" description="Basic and acidic residues" evidence="1">
    <location>
        <begin position="88"/>
        <end position="99"/>
    </location>
</feature>
<feature type="compositionally biased region" description="Basic and acidic residues" evidence="1">
    <location>
        <begin position="106"/>
        <end position="117"/>
    </location>
</feature>
<dbReference type="Proteomes" id="UP000053263">
    <property type="component" value="Unassembled WGS sequence"/>
</dbReference>
<feature type="region of interest" description="Disordered" evidence="1">
    <location>
        <begin position="1"/>
        <end position="127"/>
    </location>
</feature>
<evidence type="ECO:0000256" key="1">
    <source>
        <dbReference type="SAM" id="MobiDB-lite"/>
    </source>
</evidence>
<gene>
    <name evidence="2" type="ORF">PLICRDRAFT_180194</name>
</gene>
<name>A0A0C9T635_PLICR</name>
<proteinExistence type="predicted"/>
<dbReference type="EMBL" id="KN832575">
    <property type="protein sequence ID" value="KII83578.1"/>
    <property type="molecule type" value="Genomic_DNA"/>
</dbReference>
<feature type="compositionally biased region" description="Polar residues" evidence="1">
    <location>
        <begin position="1"/>
        <end position="11"/>
    </location>
</feature>